<dbReference type="Gene3D" id="3.30.559.10">
    <property type="entry name" value="Chloramphenicol acetyltransferase-like domain"/>
    <property type="match status" value="1"/>
</dbReference>
<gene>
    <name evidence="2" type="ORF">ACFQ04_16170</name>
</gene>
<dbReference type="Proteomes" id="UP001597068">
    <property type="component" value="Unassembled WGS sequence"/>
</dbReference>
<dbReference type="RefSeq" id="WP_253649095.1">
    <property type="nucleotide sequence ID" value="NZ_BAAAMO010000005.1"/>
</dbReference>
<organism evidence="2 3">
    <name type="scientific">Williamsia deligens</name>
    <dbReference type="NCBI Taxonomy" id="321325"/>
    <lineage>
        <taxon>Bacteria</taxon>
        <taxon>Bacillati</taxon>
        <taxon>Actinomycetota</taxon>
        <taxon>Actinomycetes</taxon>
        <taxon>Mycobacteriales</taxon>
        <taxon>Nocardiaceae</taxon>
        <taxon>Williamsia</taxon>
    </lineage>
</organism>
<protein>
    <submittedName>
        <fullName evidence="2">Condensation domain-containing protein</fullName>
    </submittedName>
</protein>
<dbReference type="PANTHER" id="PTHR45527:SF1">
    <property type="entry name" value="FATTY ACID SYNTHASE"/>
    <property type="match status" value="1"/>
</dbReference>
<dbReference type="PANTHER" id="PTHR45527">
    <property type="entry name" value="NONRIBOSOMAL PEPTIDE SYNTHETASE"/>
    <property type="match status" value="1"/>
</dbReference>
<dbReference type="SUPFAM" id="SSF52777">
    <property type="entry name" value="CoA-dependent acyltransferases"/>
    <property type="match status" value="2"/>
</dbReference>
<dbReference type="InterPro" id="IPR023213">
    <property type="entry name" value="CAT-like_dom_sf"/>
</dbReference>
<feature type="region of interest" description="Disordered" evidence="1">
    <location>
        <begin position="71"/>
        <end position="95"/>
    </location>
</feature>
<evidence type="ECO:0000313" key="2">
    <source>
        <dbReference type="EMBL" id="MFD0927276.1"/>
    </source>
</evidence>
<keyword evidence="3" id="KW-1185">Reference proteome</keyword>
<evidence type="ECO:0000256" key="1">
    <source>
        <dbReference type="SAM" id="MobiDB-lite"/>
    </source>
</evidence>
<accession>A0ABW3G9C9</accession>
<evidence type="ECO:0000313" key="3">
    <source>
        <dbReference type="Proteomes" id="UP001597068"/>
    </source>
</evidence>
<reference evidence="3" key="1">
    <citation type="journal article" date="2019" name="Int. J. Syst. Evol. Microbiol.">
        <title>The Global Catalogue of Microorganisms (GCM) 10K type strain sequencing project: providing services to taxonomists for standard genome sequencing and annotation.</title>
        <authorList>
            <consortium name="The Broad Institute Genomics Platform"/>
            <consortium name="The Broad Institute Genome Sequencing Center for Infectious Disease"/>
            <person name="Wu L."/>
            <person name="Ma J."/>
        </authorList>
    </citation>
    <scope>NUCLEOTIDE SEQUENCE [LARGE SCALE GENOMIC DNA]</scope>
    <source>
        <strain evidence="3">CCUG 50873</strain>
    </source>
</reference>
<dbReference type="Gene3D" id="3.30.559.30">
    <property type="entry name" value="Nonribosomal peptide synthetase, condensation domain"/>
    <property type="match status" value="1"/>
</dbReference>
<sequence length="460" mass="49333">MDLSDARVIVSDIPPSFNQRFHLESARARPGDETVFLAAAFDVDGALDHDALARAFAALVDRHDSLRCGFTVEPSSDEGAQSNDEDAPSNDENAPPRVVRRIHDRSRMRLVADAPIETSTPEEAHLALRAVLSDSCAPLGDPDHLFAAIDGHDTSTIVCAFDHAHVDAWSIAVVVDDLRLLYDGFRRSPESDVADRLGPVGSFLRHCAAEARDDRDHAGHPAMDGWRTFFARHDNMPPSFPADLGLLPGHSAPQAVDLRTLADAPAADRLDAACRSLGASTFAGILAAMAHAARQAGLADDLSLLFPMHTRRSPLWDRAVGWFTTNAPITVTPREELCATVSATGDDLRAAVRLGAIPVPAVVAAIGGLTFVRSDVFMVSFVDYRRLPGAGSTDDGAHHISNITRADDVQVWISRTDAGLALRTRFPDTPTAHRVVGDFLDTVVAVAARITTTALPRALG</sequence>
<dbReference type="EMBL" id="JBHTIL010000004">
    <property type="protein sequence ID" value="MFD0927276.1"/>
    <property type="molecule type" value="Genomic_DNA"/>
</dbReference>
<proteinExistence type="predicted"/>
<name>A0ABW3G9C9_9NOCA</name>
<comment type="caution">
    <text evidence="2">The sequence shown here is derived from an EMBL/GenBank/DDBJ whole genome shotgun (WGS) entry which is preliminary data.</text>
</comment>